<evidence type="ECO:0000256" key="14">
    <source>
        <dbReference type="PIRSR" id="PIRSR004930-1"/>
    </source>
</evidence>
<feature type="binding site" evidence="14">
    <location>
        <position position="166"/>
    </location>
    <ligand>
        <name>L-threonine</name>
        <dbReference type="ChEBI" id="CHEBI:57926"/>
    </ligand>
</feature>
<dbReference type="KEGG" id="sfc:Spiaf_1697"/>
<feature type="binding site" evidence="14">
    <location>
        <position position="222"/>
    </location>
    <ligand>
        <name>ATP</name>
        <dbReference type="ChEBI" id="CHEBI:30616"/>
    </ligand>
</feature>
<keyword evidence="7 13" id="KW-0819">tRNA processing</keyword>
<evidence type="ECO:0000313" key="17">
    <source>
        <dbReference type="Proteomes" id="UP000007383"/>
    </source>
</evidence>
<dbReference type="GO" id="GO:0003725">
    <property type="term" value="F:double-stranded RNA binding"/>
    <property type="evidence" value="ECO:0007669"/>
    <property type="project" value="UniProtKB-UniRule"/>
</dbReference>
<evidence type="ECO:0000256" key="2">
    <source>
        <dbReference type="ARBA" id="ARBA00007663"/>
    </source>
</evidence>
<dbReference type="eggNOG" id="COG0009">
    <property type="taxonomic scope" value="Bacteria"/>
</dbReference>
<dbReference type="GO" id="GO:0005737">
    <property type="term" value="C:cytoplasm"/>
    <property type="evidence" value="ECO:0007669"/>
    <property type="project" value="UniProtKB-SubCell"/>
</dbReference>
<evidence type="ECO:0000256" key="6">
    <source>
        <dbReference type="ARBA" id="ARBA00022679"/>
    </source>
</evidence>
<evidence type="ECO:0000256" key="10">
    <source>
        <dbReference type="ARBA" id="ARBA00022840"/>
    </source>
</evidence>
<dbReference type="Proteomes" id="UP000007383">
    <property type="component" value="Chromosome"/>
</dbReference>
<dbReference type="Pfam" id="PF01300">
    <property type="entry name" value="Sua5_yciO_yrdC"/>
    <property type="match status" value="1"/>
</dbReference>
<comment type="catalytic activity">
    <reaction evidence="12 13">
        <text>L-threonine + hydrogencarbonate + ATP = L-threonylcarbamoyladenylate + diphosphate + H2O</text>
        <dbReference type="Rhea" id="RHEA:36407"/>
        <dbReference type="ChEBI" id="CHEBI:15377"/>
        <dbReference type="ChEBI" id="CHEBI:17544"/>
        <dbReference type="ChEBI" id="CHEBI:30616"/>
        <dbReference type="ChEBI" id="CHEBI:33019"/>
        <dbReference type="ChEBI" id="CHEBI:57926"/>
        <dbReference type="ChEBI" id="CHEBI:73682"/>
        <dbReference type="EC" id="2.7.7.87"/>
    </reaction>
</comment>
<dbReference type="InterPro" id="IPR017945">
    <property type="entry name" value="DHBP_synth_RibB-like_a/b_dom"/>
</dbReference>
<organism evidence="16 17">
    <name type="scientific">Spirochaeta africana (strain ATCC 700263 / DSM 8902 / Z-7692)</name>
    <dbReference type="NCBI Taxonomy" id="889378"/>
    <lineage>
        <taxon>Bacteria</taxon>
        <taxon>Pseudomonadati</taxon>
        <taxon>Spirochaetota</taxon>
        <taxon>Spirochaetia</taxon>
        <taxon>Spirochaetales</taxon>
        <taxon>Spirochaetaceae</taxon>
        <taxon>Spirochaeta</taxon>
    </lineage>
</organism>
<evidence type="ECO:0000256" key="5">
    <source>
        <dbReference type="ARBA" id="ARBA00022490"/>
    </source>
</evidence>
<dbReference type="InterPro" id="IPR050156">
    <property type="entry name" value="TC-AMP_synthase_SUA5"/>
</dbReference>
<dbReference type="EC" id="2.7.7.87" evidence="3 13"/>
<dbReference type="NCBIfam" id="TIGR00057">
    <property type="entry name" value="L-threonylcarbamoyladenylate synthase"/>
    <property type="match status" value="1"/>
</dbReference>
<dbReference type="GO" id="GO:0008033">
    <property type="term" value="P:tRNA processing"/>
    <property type="evidence" value="ECO:0007669"/>
    <property type="project" value="UniProtKB-KW"/>
</dbReference>
<keyword evidence="5 13" id="KW-0963">Cytoplasm</keyword>
<dbReference type="PROSITE" id="PS51163">
    <property type="entry name" value="YRDC"/>
    <property type="match status" value="1"/>
</dbReference>
<dbReference type="HOGENOM" id="CLU_031397_0_0_12"/>
<keyword evidence="10 13" id="KW-0067">ATP-binding</keyword>
<dbReference type="GO" id="GO:0000049">
    <property type="term" value="F:tRNA binding"/>
    <property type="evidence" value="ECO:0007669"/>
    <property type="project" value="TreeGrafter"/>
</dbReference>
<proteinExistence type="inferred from homology"/>
<comment type="subcellular location">
    <subcellularLocation>
        <location evidence="1 13">Cytoplasm</location>
    </subcellularLocation>
</comment>
<feature type="binding site" evidence="14">
    <location>
        <position position="43"/>
    </location>
    <ligand>
        <name>ATP</name>
        <dbReference type="ChEBI" id="CHEBI:30616"/>
    </ligand>
</feature>
<comment type="similarity">
    <text evidence="2 13">Belongs to the SUA5 family.</text>
</comment>
<dbReference type="STRING" id="889378.Spiaf_1697"/>
<evidence type="ECO:0000256" key="9">
    <source>
        <dbReference type="ARBA" id="ARBA00022741"/>
    </source>
</evidence>
<gene>
    <name evidence="16" type="ordered locus">Spiaf_1697</name>
</gene>
<dbReference type="EMBL" id="CP003282">
    <property type="protein sequence ID" value="AFG37754.1"/>
    <property type="molecule type" value="Genomic_DNA"/>
</dbReference>
<keyword evidence="17" id="KW-1185">Reference proteome</keyword>
<feature type="binding site" evidence="14">
    <location>
        <position position="106"/>
    </location>
    <ligand>
        <name>L-threonine</name>
        <dbReference type="ChEBI" id="CHEBI:57926"/>
    </ligand>
</feature>
<dbReference type="InterPro" id="IPR038385">
    <property type="entry name" value="Sua5/YwlC_C"/>
</dbReference>
<evidence type="ECO:0000256" key="8">
    <source>
        <dbReference type="ARBA" id="ARBA00022695"/>
    </source>
</evidence>
<evidence type="ECO:0000256" key="7">
    <source>
        <dbReference type="ARBA" id="ARBA00022694"/>
    </source>
</evidence>
<dbReference type="PANTHER" id="PTHR17490:SF16">
    <property type="entry name" value="THREONYLCARBAMOYL-AMP SYNTHASE"/>
    <property type="match status" value="1"/>
</dbReference>
<evidence type="ECO:0000256" key="11">
    <source>
        <dbReference type="ARBA" id="ARBA00029774"/>
    </source>
</evidence>
<evidence type="ECO:0000256" key="3">
    <source>
        <dbReference type="ARBA" id="ARBA00012584"/>
    </source>
</evidence>
<dbReference type="PIRSF" id="PIRSF004930">
    <property type="entry name" value="Tln_factor_SUA5"/>
    <property type="match status" value="1"/>
</dbReference>
<dbReference type="SUPFAM" id="SSF55821">
    <property type="entry name" value="YrdC/RibB"/>
    <property type="match status" value="1"/>
</dbReference>
<evidence type="ECO:0000259" key="15">
    <source>
        <dbReference type="PROSITE" id="PS51163"/>
    </source>
</evidence>
<dbReference type="Pfam" id="PF03481">
    <property type="entry name" value="Sua5_C"/>
    <property type="match status" value="1"/>
</dbReference>
<dbReference type="GO" id="GO:0005524">
    <property type="term" value="F:ATP binding"/>
    <property type="evidence" value="ECO:0007669"/>
    <property type="project" value="UniProtKB-UniRule"/>
</dbReference>
<dbReference type="Gene3D" id="3.40.50.11030">
    <property type="entry name" value="Threonylcarbamoyl-AMP synthase, C-terminal domain"/>
    <property type="match status" value="1"/>
</dbReference>
<feature type="binding site" evidence="14">
    <location>
        <position position="136"/>
    </location>
    <ligand>
        <name>ATP</name>
        <dbReference type="ChEBI" id="CHEBI:30616"/>
    </ligand>
</feature>
<keyword evidence="6 13" id="KW-0808">Transferase</keyword>
<evidence type="ECO:0000256" key="4">
    <source>
        <dbReference type="ARBA" id="ARBA00015492"/>
    </source>
</evidence>
<keyword evidence="8 13" id="KW-0548">Nucleotidyltransferase</keyword>
<comment type="function">
    <text evidence="13">Required for the formation of a threonylcarbamoyl group on adenosine at position 37 (t(6)A37) in tRNAs that read codons beginning with adenine.</text>
</comment>
<keyword evidence="9 13" id="KW-0547">Nucleotide-binding</keyword>
<evidence type="ECO:0000256" key="1">
    <source>
        <dbReference type="ARBA" id="ARBA00004496"/>
    </source>
</evidence>
<dbReference type="PANTHER" id="PTHR17490">
    <property type="entry name" value="SUA5"/>
    <property type="match status" value="1"/>
</dbReference>
<feature type="binding site" evidence="14">
    <location>
        <position position="52"/>
    </location>
    <ligand>
        <name>L-threonine</name>
        <dbReference type="ChEBI" id="CHEBI:57926"/>
    </ligand>
</feature>
<sequence length="320" mass="34584">MANAARILLDGGLVVFPTETVYGLGADAGNHAACQAVYAAKGRPADNPLIVHLYSLEQLEDCVAELPDAARRLYEAFSPGPLTIVLPKSERICDAATAGLPTVGIRFPSHPVARRFLEAVRTPVAGPSANMSGRSSTTSFQMAVEHMKGRVDGIIDGGDCTVGLESTILGFDDAGRVRILRPGAVTYEMIRDLLGDEAVVKPTDYRPNVDRPEAPGMKYAHYQPRAAVYLMAEVDAELLETRFPNDTVGYIGLVDPSPVAERVKVRTFPDLTSYARNLYRSFHDFDEQGCTIIVAEVPPRTGLGVALMDRLDKAAEGRVL</sequence>
<evidence type="ECO:0000313" key="16">
    <source>
        <dbReference type="EMBL" id="AFG37754.1"/>
    </source>
</evidence>
<dbReference type="Gene3D" id="3.90.870.10">
    <property type="entry name" value="DHBP synthase"/>
    <property type="match status" value="1"/>
</dbReference>
<name>H9UJR1_SPIAZ</name>
<dbReference type="InterPro" id="IPR010923">
    <property type="entry name" value="T(6)A37_SUA5"/>
</dbReference>
<feature type="domain" description="YrdC-like" evidence="15">
    <location>
        <begin position="1"/>
        <end position="185"/>
    </location>
</feature>
<dbReference type="InterPro" id="IPR006070">
    <property type="entry name" value="Sua5-like_dom"/>
</dbReference>
<reference evidence="17" key="1">
    <citation type="journal article" date="2013" name="Stand. Genomic Sci.">
        <title>Complete genome sequence of the halophilic bacterium Spirochaeta africana type strain (Z-7692(T)) from the alkaline Lake Magadi in the East African Rift.</title>
        <authorList>
            <person name="Liolos K."/>
            <person name="Abt B."/>
            <person name="Scheuner C."/>
            <person name="Teshima H."/>
            <person name="Held B."/>
            <person name="Lapidus A."/>
            <person name="Nolan M."/>
            <person name="Lucas S."/>
            <person name="Deshpande S."/>
            <person name="Cheng J.F."/>
            <person name="Tapia R."/>
            <person name="Goodwin L.A."/>
            <person name="Pitluck S."/>
            <person name="Pagani I."/>
            <person name="Ivanova N."/>
            <person name="Mavromatis K."/>
            <person name="Mikhailova N."/>
            <person name="Huntemann M."/>
            <person name="Pati A."/>
            <person name="Chen A."/>
            <person name="Palaniappan K."/>
            <person name="Land M."/>
            <person name="Rohde M."/>
            <person name="Tindall B.J."/>
            <person name="Detter J.C."/>
            <person name="Goker M."/>
            <person name="Bristow J."/>
            <person name="Eisen J.A."/>
            <person name="Markowitz V."/>
            <person name="Hugenholtz P."/>
            <person name="Woyke T."/>
            <person name="Klenk H.P."/>
            <person name="Kyrpides N.C."/>
        </authorList>
    </citation>
    <scope>NUCLEOTIDE SEQUENCE</scope>
    <source>
        <strain evidence="17">ATCC 700263 / DSM 8902 / Z-7692</strain>
    </source>
</reference>
<feature type="binding site" evidence="14">
    <location>
        <position position="20"/>
    </location>
    <ligand>
        <name>L-threonine</name>
        <dbReference type="ChEBI" id="CHEBI:57926"/>
    </ligand>
</feature>
<feature type="binding site" evidence="14">
    <location>
        <position position="47"/>
    </location>
    <ligand>
        <name>ATP</name>
        <dbReference type="ChEBI" id="CHEBI:30616"/>
    </ligand>
</feature>
<dbReference type="PATRIC" id="fig|889378.3.peg.1683"/>
<protein>
    <recommendedName>
        <fullName evidence="4 13">Threonylcarbamoyl-AMP synthase</fullName>
        <shortName evidence="13">TC-AMP synthase</shortName>
        <ecNumber evidence="3 13">2.7.7.87</ecNumber>
    </recommendedName>
    <alternativeName>
        <fullName evidence="11 13">L-threonylcarbamoyladenylate synthase</fullName>
    </alternativeName>
</protein>
<dbReference type="OrthoDB" id="9814580at2"/>
<evidence type="ECO:0000256" key="13">
    <source>
        <dbReference type="PIRNR" id="PIRNR004930"/>
    </source>
</evidence>
<feature type="binding site" evidence="14">
    <location>
        <position position="181"/>
    </location>
    <ligand>
        <name>ATP</name>
        <dbReference type="ChEBI" id="CHEBI:30616"/>
    </ligand>
</feature>
<accession>H9UJR1</accession>
<dbReference type="InterPro" id="IPR005145">
    <property type="entry name" value="Sua5_C"/>
</dbReference>
<dbReference type="GO" id="GO:0061710">
    <property type="term" value="F:L-threonylcarbamoyladenylate synthase"/>
    <property type="evidence" value="ECO:0007669"/>
    <property type="project" value="UniProtKB-EC"/>
</dbReference>
<feature type="binding site" evidence="14">
    <location>
        <position position="102"/>
    </location>
    <ligand>
        <name>ATP</name>
        <dbReference type="ChEBI" id="CHEBI:30616"/>
    </ligand>
</feature>
<evidence type="ECO:0000256" key="12">
    <source>
        <dbReference type="ARBA" id="ARBA00048366"/>
    </source>
</evidence>
<feature type="binding site" evidence="14">
    <location>
        <position position="128"/>
    </location>
    <ligand>
        <name>ATP</name>
        <dbReference type="ChEBI" id="CHEBI:30616"/>
    </ligand>
</feature>
<dbReference type="AlphaFoldDB" id="H9UJR1"/>
<dbReference type="GO" id="GO:0006450">
    <property type="term" value="P:regulation of translational fidelity"/>
    <property type="evidence" value="ECO:0007669"/>
    <property type="project" value="TreeGrafter"/>
</dbReference>